<gene>
    <name evidence="1" type="ORF">MLD38_020234</name>
</gene>
<protein>
    <submittedName>
        <fullName evidence="1">Uncharacterized protein</fullName>
    </submittedName>
</protein>
<proteinExistence type="predicted"/>
<evidence type="ECO:0000313" key="1">
    <source>
        <dbReference type="EMBL" id="KAI4364097.1"/>
    </source>
</evidence>
<reference evidence="2" key="1">
    <citation type="journal article" date="2023" name="Front. Plant Sci.">
        <title>Chromosomal-level genome assembly of Melastoma candidum provides insights into trichome evolution.</title>
        <authorList>
            <person name="Zhong Y."/>
            <person name="Wu W."/>
            <person name="Sun C."/>
            <person name="Zou P."/>
            <person name="Liu Y."/>
            <person name="Dai S."/>
            <person name="Zhou R."/>
        </authorList>
    </citation>
    <scope>NUCLEOTIDE SEQUENCE [LARGE SCALE GENOMIC DNA]</scope>
</reference>
<sequence length="93" mass="9798">MSTEGREGAVTLPEKPGSKVNSVVSTVADSEVLADAPLITVAEDGLGSQEEDGLGMTKERAGSIKCAVRDGIGGRTSKKDEIEEKKRNHLQKC</sequence>
<organism evidence="1 2">
    <name type="scientific">Melastoma candidum</name>
    <dbReference type="NCBI Taxonomy" id="119954"/>
    <lineage>
        <taxon>Eukaryota</taxon>
        <taxon>Viridiplantae</taxon>
        <taxon>Streptophyta</taxon>
        <taxon>Embryophyta</taxon>
        <taxon>Tracheophyta</taxon>
        <taxon>Spermatophyta</taxon>
        <taxon>Magnoliopsida</taxon>
        <taxon>eudicotyledons</taxon>
        <taxon>Gunneridae</taxon>
        <taxon>Pentapetalae</taxon>
        <taxon>rosids</taxon>
        <taxon>malvids</taxon>
        <taxon>Myrtales</taxon>
        <taxon>Melastomataceae</taxon>
        <taxon>Melastomatoideae</taxon>
        <taxon>Melastomateae</taxon>
        <taxon>Melastoma</taxon>
    </lineage>
</organism>
<dbReference type="Proteomes" id="UP001057402">
    <property type="component" value="Chromosome 6"/>
</dbReference>
<accession>A0ACB9QBS2</accession>
<comment type="caution">
    <text evidence="1">The sequence shown here is derived from an EMBL/GenBank/DDBJ whole genome shotgun (WGS) entry which is preliminary data.</text>
</comment>
<evidence type="ECO:0000313" key="2">
    <source>
        <dbReference type="Proteomes" id="UP001057402"/>
    </source>
</evidence>
<name>A0ACB9QBS2_9MYRT</name>
<keyword evidence="2" id="KW-1185">Reference proteome</keyword>
<dbReference type="EMBL" id="CM042885">
    <property type="protein sequence ID" value="KAI4364097.1"/>
    <property type="molecule type" value="Genomic_DNA"/>
</dbReference>